<evidence type="ECO:0000259" key="7">
    <source>
        <dbReference type="PROSITE" id="PS50203"/>
    </source>
</evidence>
<feature type="region of interest" description="Disordered" evidence="6">
    <location>
        <begin position="122"/>
        <end position="175"/>
    </location>
</feature>
<evidence type="ECO:0000256" key="1">
    <source>
        <dbReference type="ARBA" id="ARBA00007623"/>
    </source>
</evidence>
<dbReference type="PANTHER" id="PTHR46143:SF1">
    <property type="entry name" value="CALPAIN-7"/>
    <property type="match status" value="1"/>
</dbReference>
<protein>
    <recommendedName>
        <fullName evidence="7">Calpain catalytic domain-containing protein</fullName>
    </recommendedName>
</protein>
<dbReference type="PANTHER" id="PTHR46143">
    <property type="entry name" value="CALPAIN-7"/>
    <property type="match status" value="1"/>
</dbReference>
<dbReference type="InterPro" id="IPR038765">
    <property type="entry name" value="Papain-like_cys_pep_sf"/>
</dbReference>
<dbReference type="SMART" id="SM00230">
    <property type="entry name" value="CysPc"/>
    <property type="match status" value="1"/>
</dbReference>
<organism evidence="8 9">
    <name type="scientific">Tegillarca granosa</name>
    <name type="common">Malaysian cockle</name>
    <name type="synonym">Anadara granosa</name>
    <dbReference type="NCBI Taxonomy" id="220873"/>
    <lineage>
        <taxon>Eukaryota</taxon>
        <taxon>Metazoa</taxon>
        <taxon>Spiralia</taxon>
        <taxon>Lophotrochozoa</taxon>
        <taxon>Mollusca</taxon>
        <taxon>Bivalvia</taxon>
        <taxon>Autobranchia</taxon>
        <taxon>Pteriomorphia</taxon>
        <taxon>Arcoida</taxon>
        <taxon>Arcoidea</taxon>
        <taxon>Arcidae</taxon>
        <taxon>Tegillarca</taxon>
    </lineage>
</organism>
<dbReference type="PROSITE" id="PS50203">
    <property type="entry name" value="CALPAIN_CAT"/>
    <property type="match status" value="1"/>
</dbReference>
<keyword evidence="4" id="KW-0788">Thiol protease</keyword>
<evidence type="ECO:0000256" key="6">
    <source>
        <dbReference type="SAM" id="MobiDB-lite"/>
    </source>
</evidence>
<gene>
    <name evidence="8" type="ORF">KUTeg_008826</name>
</gene>
<reference evidence="8 9" key="1">
    <citation type="submission" date="2022-12" db="EMBL/GenBank/DDBJ databases">
        <title>Chromosome-level genome of Tegillarca granosa.</title>
        <authorList>
            <person name="Kim J."/>
        </authorList>
    </citation>
    <scope>NUCLEOTIDE SEQUENCE [LARGE SCALE GENOMIC DNA]</scope>
    <source>
        <strain evidence="8">Teg-2019</strain>
        <tissue evidence="8">Adductor muscle</tissue>
    </source>
</reference>
<dbReference type="PRINTS" id="PR00704">
    <property type="entry name" value="CALPAIN"/>
</dbReference>
<evidence type="ECO:0000256" key="4">
    <source>
        <dbReference type="ARBA" id="ARBA00022807"/>
    </source>
</evidence>
<dbReference type="InterPro" id="IPR001300">
    <property type="entry name" value="Peptidase_C2_calpain_cat"/>
</dbReference>
<comment type="similarity">
    <text evidence="1">Belongs to the peptidase C2 family.</text>
</comment>
<comment type="caution">
    <text evidence="5">Lacks conserved residue(s) required for the propagation of feature annotation.</text>
</comment>
<dbReference type="SUPFAM" id="SSF54001">
    <property type="entry name" value="Cysteine proteinases"/>
    <property type="match status" value="1"/>
</dbReference>
<evidence type="ECO:0000313" key="9">
    <source>
        <dbReference type="Proteomes" id="UP001217089"/>
    </source>
</evidence>
<dbReference type="InterPro" id="IPR022684">
    <property type="entry name" value="Calpain_cysteine_protease"/>
</dbReference>
<evidence type="ECO:0000313" key="8">
    <source>
        <dbReference type="EMBL" id="KAJ8314265.1"/>
    </source>
</evidence>
<evidence type="ECO:0000256" key="2">
    <source>
        <dbReference type="ARBA" id="ARBA00022670"/>
    </source>
</evidence>
<dbReference type="Pfam" id="PF00648">
    <property type="entry name" value="Peptidase_C2"/>
    <property type="match status" value="1"/>
</dbReference>
<keyword evidence="2" id="KW-0645">Protease</keyword>
<keyword evidence="9" id="KW-1185">Reference proteome</keyword>
<feature type="domain" description="Calpain catalytic" evidence="7">
    <location>
        <begin position="202"/>
        <end position="411"/>
    </location>
</feature>
<accession>A0ABQ9FF21</accession>
<dbReference type="InterPro" id="IPR051297">
    <property type="entry name" value="PalB/RIM13"/>
</dbReference>
<dbReference type="Proteomes" id="UP001217089">
    <property type="component" value="Unassembled WGS sequence"/>
</dbReference>
<dbReference type="EMBL" id="JARBDR010000342">
    <property type="protein sequence ID" value="KAJ8314265.1"/>
    <property type="molecule type" value="Genomic_DNA"/>
</dbReference>
<sequence>MKMHPCKPKAYNSSNMKNLIIKKSLYSLIKTMSEPGGGYSGVDPVVLENDGVHFANQAVEHDKTGRYQMAVFYYNTLPTHQKPQEKQDLEKATFLLNQAFDEDENENYREAKELEMKQKIKFSSRKAPVSPKPAPKQTNEVRRPLGYGAFLDDDDNVKKNSQPVNSGAPPKTTAVPRNVANASEYVPFMSVDTKERFAFPIQFSDKDGKLVLSPKQKQKISKWVRPEDFCDSPQIIYAVSCFSIKQTIVSDCSFVASLAISAQYERRFKKKLITSIIYPQNRQGEPVYNPCGKYMIKLNINGVNRKVIVDDFLPMGQDGQLLCSFSNNKNELWVSLLEKSYMKVMGGYDFPGSNSNIDLHALTGWIPERVAIRPGSQEFDPDKEFRRIVDRFHKGHCLITIATGELSEAEG</sequence>
<evidence type="ECO:0000256" key="3">
    <source>
        <dbReference type="ARBA" id="ARBA00022801"/>
    </source>
</evidence>
<proteinExistence type="inferred from homology"/>
<name>A0ABQ9FF21_TEGGR</name>
<evidence type="ECO:0000256" key="5">
    <source>
        <dbReference type="PROSITE-ProRule" id="PRU00239"/>
    </source>
</evidence>
<comment type="caution">
    <text evidence="8">The sequence shown here is derived from an EMBL/GenBank/DDBJ whole genome shotgun (WGS) entry which is preliminary data.</text>
</comment>
<keyword evidence="3" id="KW-0378">Hydrolase</keyword>